<reference evidence="2" key="2">
    <citation type="journal article" date="2015" name="ISME J.">
        <title>A new class of marine Euryarchaeota group II from the Mediterranean deep chlorophyll maximum.</title>
        <authorList>
            <person name="Martin-Cuadrado A.B."/>
            <person name="Garcia-Heredia I."/>
            <person name="Molto A.G."/>
            <person name="Lopez-Ubeda R."/>
            <person name="Kimes N."/>
            <person name="Lopez-Garcia P."/>
            <person name="Moreira D."/>
            <person name="Rodriguez-Valera F."/>
        </authorList>
    </citation>
    <scope>NUCLEOTIDE SEQUENCE</scope>
</reference>
<reference evidence="2" key="1">
    <citation type="submission" date="2014-11" db="EMBL/GenBank/DDBJ databases">
        <authorList>
            <person name="Zhu J."/>
            <person name="Qi W."/>
            <person name="Song R."/>
        </authorList>
    </citation>
    <scope>NUCLEOTIDE SEQUENCE</scope>
</reference>
<keyword evidence="1" id="KW-0812">Transmembrane</keyword>
<evidence type="ECO:0008006" key="3">
    <source>
        <dbReference type="Google" id="ProtNLM"/>
    </source>
</evidence>
<organism evidence="2">
    <name type="scientific">uncultured Poseidoniia archaeon</name>
    <dbReference type="NCBI Taxonomy" id="1697135"/>
    <lineage>
        <taxon>Archaea</taxon>
        <taxon>Methanobacteriati</taxon>
        <taxon>Thermoplasmatota</taxon>
        <taxon>Candidatus Poseidoniia</taxon>
        <taxon>environmental samples</taxon>
    </lineage>
</organism>
<sequence>MSEDKWWGKEEKKESSKETIEEMMDHTEMMRIKREEEMAQAQHEAELSRLKDETIVAKADDSPPVTQEPPRVQANKGLFDWMTDDPGYLFLTIIVALGFVGMIIGGSLTPSVDEKWETTEGIVLEGTEWWEDEIEYEDCLYDEYYDEYYDCIYTYTYDCGADVYYNYTVNGITYFEEYNDYFLGNWNDYCLEIVQNETLPVNSSVMVWYEFENEESSTLEEPSELGPVLFFIAFCCLLPMILGLIFIMYFEGNNEQYNQSSVDGGDVHIHHHHHGGGALLGGVYYGTPWHRRPWFHRRRSRRIVEVVVQVVAVVVQVAEEDHAESQKVFE</sequence>
<evidence type="ECO:0000256" key="1">
    <source>
        <dbReference type="SAM" id="Phobius"/>
    </source>
</evidence>
<dbReference type="EMBL" id="KP211793">
    <property type="protein sequence ID" value="ANV78668.1"/>
    <property type="molecule type" value="Genomic_DNA"/>
</dbReference>
<keyword evidence="1" id="KW-1133">Transmembrane helix</keyword>
<proteinExistence type="predicted"/>
<evidence type="ECO:0000313" key="2">
    <source>
        <dbReference type="EMBL" id="ANV78668.1"/>
    </source>
</evidence>
<feature type="transmembrane region" description="Helical" evidence="1">
    <location>
        <begin position="88"/>
        <end position="108"/>
    </location>
</feature>
<dbReference type="AlphaFoldDB" id="A0A1B1T8Q6"/>
<accession>A0A1B1T8Q6</accession>
<protein>
    <recommendedName>
        <fullName evidence="3">DUF3592 domain-containing protein</fullName>
    </recommendedName>
</protein>
<keyword evidence="1" id="KW-0472">Membrane</keyword>
<name>A0A1B1T8Q6_9ARCH</name>
<feature type="transmembrane region" description="Helical" evidence="1">
    <location>
        <begin position="228"/>
        <end position="250"/>
    </location>
</feature>